<dbReference type="PROSITE" id="PS50011">
    <property type="entry name" value="PROTEIN_KINASE_DOM"/>
    <property type="match status" value="1"/>
</dbReference>
<dbReference type="InterPro" id="IPR011009">
    <property type="entry name" value="Kinase-like_dom_sf"/>
</dbReference>
<dbReference type="InterPro" id="IPR051175">
    <property type="entry name" value="CLK_kinases"/>
</dbReference>
<evidence type="ECO:0000259" key="7">
    <source>
        <dbReference type="PROSITE" id="PS50011"/>
    </source>
</evidence>
<name>A0A139HIF1_9PEZI</name>
<dbReference type="EMBL" id="LFZN01000045">
    <property type="protein sequence ID" value="KXT02167.1"/>
    <property type="molecule type" value="Genomic_DNA"/>
</dbReference>
<protein>
    <recommendedName>
        <fullName evidence="7">Protein kinase domain-containing protein</fullName>
    </recommendedName>
</protein>
<dbReference type="Proteomes" id="UP000070133">
    <property type="component" value="Unassembled WGS sequence"/>
</dbReference>
<gene>
    <name evidence="8" type="ORF">AC578_5928</name>
</gene>
<dbReference type="InterPro" id="IPR000719">
    <property type="entry name" value="Prot_kinase_dom"/>
</dbReference>
<dbReference type="GO" id="GO:0004674">
    <property type="term" value="F:protein serine/threonine kinase activity"/>
    <property type="evidence" value="ECO:0007669"/>
    <property type="project" value="UniProtKB-KW"/>
</dbReference>
<dbReference type="Pfam" id="PF00069">
    <property type="entry name" value="Pkinase"/>
    <property type="match status" value="1"/>
</dbReference>
<evidence type="ECO:0000256" key="3">
    <source>
        <dbReference type="ARBA" id="ARBA00022741"/>
    </source>
</evidence>
<keyword evidence="3" id="KW-0547">Nucleotide-binding</keyword>
<keyword evidence="4" id="KW-0418">Kinase</keyword>
<comment type="caution">
    <text evidence="8">The sequence shown here is derived from an EMBL/GenBank/DDBJ whole genome shotgun (WGS) entry which is preliminary data.</text>
</comment>
<dbReference type="PANTHER" id="PTHR45646">
    <property type="entry name" value="SERINE/THREONINE-PROTEIN KINASE DOA-RELATED"/>
    <property type="match status" value="1"/>
</dbReference>
<dbReference type="GO" id="GO:0005524">
    <property type="term" value="F:ATP binding"/>
    <property type="evidence" value="ECO:0007669"/>
    <property type="project" value="UniProtKB-KW"/>
</dbReference>
<feature type="domain" description="Protein kinase" evidence="7">
    <location>
        <begin position="1"/>
        <end position="168"/>
    </location>
</feature>
<keyword evidence="9" id="KW-1185">Reference proteome</keyword>
<keyword evidence="5" id="KW-0067">ATP-binding</keyword>
<evidence type="ECO:0000256" key="4">
    <source>
        <dbReference type="ARBA" id="ARBA00022777"/>
    </source>
</evidence>
<dbReference type="GO" id="GO:0005634">
    <property type="term" value="C:nucleus"/>
    <property type="evidence" value="ECO:0007669"/>
    <property type="project" value="TreeGrafter"/>
</dbReference>
<dbReference type="OrthoDB" id="5979581at2759"/>
<organism evidence="8 9">
    <name type="scientific">Pseudocercospora eumusae</name>
    <dbReference type="NCBI Taxonomy" id="321146"/>
    <lineage>
        <taxon>Eukaryota</taxon>
        <taxon>Fungi</taxon>
        <taxon>Dikarya</taxon>
        <taxon>Ascomycota</taxon>
        <taxon>Pezizomycotina</taxon>
        <taxon>Dothideomycetes</taxon>
        <taxon>Dothideomycetidae</taxon>
        <taxon>Mycosphaerellales</taxon>
        <taxon>Mycosphaerellaceae</taxon>
        <taxon>Pseudocercospora</taxon>
    </lineage>
</organism>
<keyword evidence="1" id="KW-0723">Serine/threonine-protein kinase</keyword>
<sequence length="168" mass="19643">MEHEETVDPSVPVTDNGYPVYRSRGEPQGIRDLTGVAYLTDFGSARVASEPHTDWWMPDTYRAPEVLMGVPWGCQVDVWSIGIMALELLEGRNLFNPLNIANQQYVLPIAIARYTPLPSILIYSRDIFVRKASKSPERKKWRRRRRRRRRGPRAREASRRIRIRGRRR</sequence>
<dbReference type="EMBL" id="LFZN01000045">
    <property type="protein sequence ID" value="KXT02168.1"/>
    <property type="molecule type" value="Genomic_DNA"/>
</dbReference>
<dbReference type="PANTHER" id="PTHR45646:SF11">
    <property type="entry name" value="SERINE_THREONINE-PROTEIN KINASE DOA"/>
    <property type="match status" value="1"/>
</dbReference>
<dbReference type="AlphaFoldDB" id="A0A139HIF1"/>
<dbReference type="Gene3D" id="1.10.510.10">
    <property type="entry name" value="Transferase(Phosphotransferase) domain 1"/>
    <property type="match status" value="1"/>
</dbReference>
<dbReference type="SUPFAM" id="SSF56112">
    <property type="entry name" value="Protein kinase-like (PK-like)"/>
    <property type="match status" value="1"/>
</dbReference>
<evidence type="ECO:0000256" key="1">
    <source>
        <dbReference type="ARBA" id="ARBA00022527"/>
    </source>
</evidence>
<accession>A0A139HIF1</accession>
<feature type="compositionally biased region" description="Basic residues" evidence="6">
    <location>
        <begin position="138"/>
        <end position="152"/>
    </location>
</feature>
<proteinExistence type="predicted"/>
<evidence type="ECO:0000313" key="9">
    <source>
        <dbReference type="Proteomes" id="UP000070133"/>
    </source>
</evidence>
<keyword evidence="2" id="KW-0808">Transferase</keyword>
<dbReference type="GO" id="GO:0043484">
    <property type="term" value="P:regulation of RNA splicing"/>
    <property type="evidence" value="ECO:0007669"/>
    <property type="project" value="TreeGrafter"/>
</dbReference>
<evidence type="ECO:0000313" key="8">
    <source>
        <dbReference type="EMBL" id="KXT02167.1"/>
    </source>
</evidence>
<feature type="region of interest" description="Disordered" evidence="6">
    <location>
        <begin position="138"/>
        <end position="168"/>
    </location>
</feature>
<evidence type="ECO:0000256" key="5">
    <source>
        <dbReference type="ARBA" id="ARBA00022840"/>
    </source>
</evidence>
<reference evidence="8 9" key="1">
    <citation type="submission" date="2015-07" db="EMBL/GenBank/DDBJ databases">
        <title>Comparative genomics of the Sigatoka disease complex on banana suggests a link between parallel evolutionary changes in Pseudocercospora fijiensis and Pseudocercospora eumusae and increased virulence on the banana host.</title>
        <authorList>
            <person name="Chang T.-C."/>
            <person name="Salvucci A."/>
            <person name="Crous P.W."/>
            <person name="Stergiopoulos I."/>
        </authorList>
    </citation>
    <scope>NUCLEOTIDE SEQUENCE [LARGE SCALE GENOMIC DNA]</scope>
    <source>
        <strain evidence="8 9">CBS 114824</strain>
    </source>
</reference>
<evidence type="ECO:0000256" key="2">
    <source>
        <dbReference type="ARBA" id="ARBA00022679"/>
    </source>
</evidence>
<evidence type="ECO:0000256" key="6">
    <source>
        <dbReference type="SAM" id="MobiDB-lite"/>
    </source>
</evidence>